<dbReference type="InterPro" id="IPR026350">
    <property type="entry name" value="GxxExxY"/>
</dbReference>
<dbReference type="Pfam" id="PF13366">
    <property type="entry name" value="PDDEXK_3"/>
    <property type="match status" value="1"/>
</dbReference>
<dbReference type="Proteomes" id="UP000176317">
    <property type="component" value="Unassembled WGS sequence"/>
</dbReference>
<protein>
    <recommendedName>
        <fullName evidence="3">GxxExxY protein</fullName>
    </recommendedName>
</protein>
<accession>A0A1F5G021</accession>
<evidence type="ECO:0008006" key="3">
    <source>
        <dbReference type="Google" id="ProtNLM"/>
    </source>
</evidence>
<comment type="caution">
    <text evidence="1">The sequence shown here is derived from an EMBL/GenBank/DDBJ whole genome shotgun (WGS) entry which is preliminary data.</text>
</comment>
<name>A0A1F5G021_9BACT</name>
<dbReference type="EMBL" id="MFAT01000074">
    <property type="protein sequence ID" value="OGD85223.1"/>
    <property type="molecule type" value="Genomic_DNA"/>
</dbReference>
<proteinExistence type="predicted"/>
<evidence type="ECO:0000313" key="1">
    <source>
        <dbReference type="EMBL" id="OGD85223.1"/>
    </source>
</evidence>
<dbReference type="AlphaFoldDB" id="A0A1F5G021"/>
<sequence>MQNIFFKTEVILPVVYEGEHVGTYRPDFIIDDKVLIELKALPICQIKQNDNYLIICMGLSINLVYCELW</sequence>
<dbReference type="NCBIfam" id="TIGR04256">
    <property type="entry name" value="GxxExxY"/>
    <property type="match status" value="1"/>
</dbReference>
<evidence type="ECO:0000313" key="2">
    <source>
        <dbReference type="Proteomes" id="UP000176317"/>
    </source>
</evidence>
<reference evidence="1 2" key="1">
    <citation type="journal article" date="2016" name="Nat. Commun.">
        <title>Thousands of microbial genomes shed light on interconnected biogeochemical processes in an aquifer system.</title>
        <authorList>
            <person name="Anantharaman K."/>
            <person name="Brown C.T."/>
            <person name="Hug L.A."/>
            <person name="Sharon I."/>
            <person name="Castelle C.J."/>
            <person name="Probst A.J."/>
            <person name="Thomas B.C."/>
            <person name="Singh A."/>
            <person name="Wilkins M.J."/>
            <person name="Karaoz U."/>
            <person name="Brodie E.L."/>
            <person name="Williams K.H."/>
            <person name="Hubbard S.S."/>
            <person name="Banfield J.F."/>
        </authorList>
    </citation>
    <scope>NUCLEOTIDE SEQUENCE [LARGE SCALE GENOMIC DNA]</scope>
</reference>
<gene>
    <name evidence="1" type="ORF">A2164_01690</name>
</gene>
<organism evidence="1 2">
    <name type="scientific">Candidatus Curtissbacteria bacterium RBG_13_35_7</name>
    <dbReference type="NCBI Taxonomy" id="1797705"/>
    <lineage>
        <taxon>Bacteria</taxon>
        <taxon>Candidatus Curtissiibacteriota</taxon>
    </lineage>
</organism>